<accession>A0AAE3GUM5</accession>
<proteinExistence type="predicted"/>
<dbReference type="Proteomes" id="UP001204953">
    <property type="component" value="Unassembled WGS sequence"/>
</dbReference>
<evidence type="ECO:0000313" key="3">
    <source>
        <dbReference type="Proteomes" id="UP001204953"/>
    </source>
</evidence>
<reference evidence="2" key="1">
    <citation type="submission" date="2022-06" db="EMBL/GenBank/DDBJ databases">
        <title>New cyanobacteria of genus Symplocastrum in benthos of Lake Baikal.</title>
        <authorList>
            <person name="Sorokovikova E."/>
            <person name="Tikhonova I."/>
            <person name="Krasnopeev A."/>
            <person name="Evseev P."/>
            <person name="Gladkikh A."/>
            <person name="Belykh O."/>
        </authorList>
    </citation>
    <scope>NUCLEOTIDE SEQUENCE</scope>
    <source>
        <strain evidence="2">BBK-W-15</strain>
    </source>
</reference>
<sequence>MENTPESQNKQPKPPVSRLDLIVAWLTIIASISQVIDLGLQIHQYLDQQQPQSVEIIQQSKKNS</sequence>
<dbReference type="EMBL" id="JAMZMM010000167">
    <property type="protein sequence ID" value="MCP2730083.1"/>
    <property type="molecule type" value="Genomic_DNA"/>
</dbReference>
<keyword evidence="1" id="KW-0812">Transmembrane</keyword>
<evidence type="ECO:0000256" key="1">
    <source>
        <dbReference type="SAM" id="Phobius"/>
    </source>
</evidence>
<dbReference type="RefSeq" id="WP_254012850.1">
    <property type="nucleotide sequence ID" value="NZ_JAMZMM010000167.1"/>
</dbReference>
<name>A0AAE3GUM5_9CYAN</name>
<protein>
    <submittedName>
        <fullName evidence="2">Uncharacterized protein</fullName>
    </submittedName>
</protein>
<keyword evidence="1" id="KW-0472">Membrane</keyword>
<comment type="caution">
    <text evidence="2">The sequence shown here is derived from an EMBL/GenBank/DDBJ whole genome shotgun (WGS) entry which is preliminary data.</text>
</comment>
<evidence type="ECO:0000313" key="2">
    <source>
        <dbReference type="EMBL" id="MCP2730083.1"/>
    </source>
</evidence>
<keyword evidence="3" id="KW-1185">Reference proteome</keyword>
<gene>
    <name evidence="2" type="ORF">NJ959_16755</name>
</gene>
<feature type="transmembrane region" description="Helical" evidence="1">
    <location>
        <begin position="22"/>
        <end position="40"/>
    </location>
</feature>
<organism evidence="2 3">
    <name type="scientific">Limnofasciculus baicalensis BBK-W-15</name>
    <dbReference type="NCBI Taxonomy" id="2699891"/>
    <lineage>
        <taxon>Bacteria</taxon>
        <taxon>Bacillati</taxon>
        <taxon>Cyanobacteriota</taxon>
        <taxon>Cyanophyceae</taxon>
        <taxon>Coleofasciculales</taxon>
        <taxon>Coleofasciculaceae</taxon>
        <taxon>Limnofasciculus</taxon>
        <taxon>Limnofasciculus baicalensis</taxon>
    </lineage>
</organism>
<keyword evidence="1" id="KW-1133">Transmembrane helix</keyword>
<dbReference type="AlphaFoldDB" id="A0AAE3GUM5"/>